<protein>
    <submittedName>
        <fullName evidence="7">Membrane protein</fullName>
    </submittedName>
</protein>
<keyword evidence="5 6" id="KW-0472">Membrane</keyword>
<dbReference type="EMBL" id="CP003316">
    <property type="protein sequence ID" value="AFA38990.1"/>
    <property type="molecule type" value="Genomic_DNA"/>
</dbReference>
<dbReference type="InterPro" id="IPR018383">
    <property type="entry name" value="UPF0324_pro"/>
</dbReference>
<feature type="transmembrane region" description="Helical" evidence="6">
    <location>
        <begin position="344"/>
        <end position="364"/>
    </location>
</feature>
<feature type="transmembrane region" description="Helical" evidence="6">
    <location>
        <begin position="102"/>
        <end position="122"/>
    </location>
</feature>
<keyword evidence="2" id="KW-1003">Cell membrane</keyword>
<comment type="subcellular location">
    <subcellularLocation>
        <location evidence="1">Cell membrane</location>
        <topology evidence="1">Multi-pass membrane protein</topology>
    </subcellularLocation>
</comment>
<dbReference type="STRING" id="698757.Pogu_0963"/>
<feature type="transmembrane region" description="Helical" evidence="6">
    <location>
        <begin position="385"/>
        <end position="411"/>
    </location>
</feature>
<feature type="transmembrane region" description="Helical" evidence="6">
    <location>
        <begin position="262"/>
        <end position="290"/>
    </location>
</feature>
<dbReference type="eggNOG" id="arCOG03874">
    <property type="taxonomic scope" value="Archaea"/>
</dbReference>
<proteinExistence type="predicted"/>
<evidence type="ECO:0000256" key="6">
    <source>
        <dbReference type="SAM" id="Phobius"/>
    </source>
</evidence>
<feature type="transmembrane region" description="Helical" evidence="6">
    <location>
        <begin position="201"/>
        <end position="223"/>
    </location>
</feature>
<feature type="transmembrane region" description="Helical" evidence="6">
    <location>
        <begin position="461"/>
        <end position="484"/>
    </location>
</feature>
<name>H6Q9T2_PYROT</name>
<organism evidence="7 8">
    <name type="scientific">Pyrobaculum oguniense (strain DSM 13380 / JCM 10595 / TE7)</name>
    <dbReference type="NCBI Taxonomy" id="698757"/>
    <lineage>
        <taxon>Archaea</taxon>
        <taxon>Thermoproteota</taxon>
        <taxon>Thermoprotei</taxon>
        <taxon>Thermoproteales</taxon>
        <taxon>Thermoproteaceae</taxon>
        <taxon>Pyrobaculum</taxon>
    </lineage>
</organism>
<evidence type="ECO:0000313" key="8">
    <source>
        <dbReference type="Proteomes" id="UP000009062"/>
    </source>
</evidence>
<accession>H6Q9T2</accession>
<evidence type="ECO:0000256" key="2">
    <source>
        <dbReference type="ARBA" id="ARBA00022475"/>
    </source>
</evidence>
<feature type="transmembrane region" description="Helical" evidence="6">
    <location>
        <begin position="64"/>
        <end position="90"/>
    </location>
</feature>
<evidence type="ECO:0000256" key="1">
    <source>
        <dbReference type="ARBA" id="ARBA00004651"/>
    </source>
</evidence>
<dbReference type="KEGG" id="pog:Pogu_0963"/>
<keyword evidence="4 6" id="KW-1133">Transmembrane helix</keyword>
<dbReference type="Pfam" id="PF03601">
    <property type="entry name" value="Cons_hypoth698"/>
    <property type="match status" value="1"/>
</dbReference>
<dbReference type="PANTHER" id="PTHR30106:SF1">
    <property type="entry name" value="UPF0324 MEMBRANE PROTEIN FN0533"/>
    <property type="match status" value="1"/>
</dbReference>
<dbReference type="GO" id="GO:0005886">
    <property type="term" value="C:plasma membrane"/>
    <property type="evidence" value="ECO:0007669"/>
    <property type="project" value="UniProtKB-SubCell"/>
</dbReference>
<feature type="transmembrane region" description="Helical" evidence="6">
    <location>
        <begin position="142"/>
        <end position="161"/>
    </location>
</feature>
<evidence type="ECO:0000256" key="3">
    <source>
        <dbReference type="ARBA" id="ARBA00022692"/>
    </source>
</evidence>
<reference evidence="7 8" key="1">
    <citation type="journal article" date="2012" name="Stand. Genomic Sci.">
        <title>Complete genome sequence of Pyrobaculum oguniense.</title>
        <authorList>
            <person name="Bernick D.L."/>
            <person name="Karplus K."/>
            <person name="Lui L.M."/>
            <person name="Coker J.K."/>
            <person name="Murphy J.N."/>
            <person name="Chan P.P."/>
            <person name="Cozen A.E."/>
            <person name="Lowe T.M."/>
        </authorList>
    </citation>
    <scope>NUCLEOTIDE SEQUENCE [LARGE SCALE GENOMIC DNA]</scope>
    <source>
        <strain evidence="7 8">TE7</strain>
    </source>
</reference>
<keyword evidence="3 6" id="KW-0812">Transmembrane</keyword>
<evidence type="ECO:0000256" key="4">
    <source>
        <dbReference type="ARBA" id="ARBA00022989"/>
    </source>
</evidence>
<sequence>MASGKGIDWSSLYKKEDWWALWLGLLIFFIGLLYIAGVNTFGWFPKIGIWVDPAVSVTPASKDYAWLHPILSYVILYVVTVVLLSIAVVAMKWNLKRFIAGYTFIYIITMITYWFGHWAYIAETDPKKVEQLGFSLRMTGEAGLLFALLAGLIISNFFRGFANFLRDAAKPELYIKIAIVLLGAKLGIDVVRLPVGLLANYVLRGVAAIVEAYLIYWGLAYIIARKWGLTREWAAPLASGISICGVSAAIATAAVIRARPHVPAVIASLVVVFAAVELVILPFVAAIFLAHQPLVAGAWMGLAIKTDGAAAASGAIVDALMVGWYPEYAPLKGWILNTTVLTKLFIDIFIGVWAFILAVVWVYWIERRPGEKVRKLEIWFRFPKFVLGFMATMIILAAMTGAAIAAAGADVAAQREAVKPYREAQSLIDDFRKFFFAMTFTSIGLITDFGTLKREGFGKIIAIYLILLFGVIIWIGFAISWLFFHDVHHYLIKALAS</sequence>
<feature type="transmembrane region" description="Helical" evidence="6">
    <location>
        <begin position="21"/>
        <end position="44"/>
    </location>
</feature>
<evidence type="ECO:0000313" key="7">
    <source>
        <dbReference type="EMBL" id="AFA38990.1"/>
    </source>
</evidence>
<keyword evidence="8" id="KW-1185">Reference proteome</keyword>
<feature type="transmembrane region" description="Helical" evidence="6">
    <location>
        <begin position="235"/>
        <end position="256"/>
    </location>
</feature>
<dbReference type="HOGENOM" id="CLU_033541_6_0_2"/>
<dbReference type="PANTHER" id="PTHR30106">
    <property type="entry name" value="INNER MEMBRANE PROTEIN YEIH-RELATED"/>
    <property type="match status" value="1"/>
</dbReference>
<evidence type="ECO:0000256" key="5">
    <source>
        <dbReference type="ARBA" id="ARBA00023136"/>
    </source>
</evidence>
<feature type="transmembrane region" description="Helical" evidence="6">
    <location>
        <begin position="431"/>
        <end position="449"/>
    </location>
</feature>
<dbReference type="AlphaFoldDB" id="H6Q9T2"/>
<dbReference type="Proteomes" id="UP000009062">
    <property type="component" value="Chromosome"/>
</dbReference>
<gene>
    <name evidence="7" type="ordered locus">Pogu_0963</name>
</gene>